<evidence type="ECO:0000313" key="3">
    <source>
        <dbReference type="EMBL" id="KAK2574617.1"/>
    </source>
</evidence>
<feature type="transmembrane region" description="Helical" evidence="2">
    <location>
        <begin position="21"/>
        <end position="40"/>
    </location>
</feature>
<name>A0AAD9R7Q7_ACRCE</name>
<dbReference type="InterPro" id="IPR004156">
    <property type="entry name" value="OATP"/>
</dbReference>
<dbReference type="EMBL" id="JARQWQ010000001">
    <property type="protein sequence ID" value="KAK2574617.1"/>
    <property type="molecule type" value="Genomic_DNA"/>
</dbReference>
<feature type="transmembrane region" description="Helical" evidence="2">
    <location>
        <begin position="87"/>
        <end position="113"/>
    </location>
</feature>
<keyword evidence="2" id="KW-0472">Membrane</keyword>
<dbReference type="GO" id="GO:0015347">
    <property type="term" value="F:sodium-independent organic anion transmembrane transporter activity"/>
    <property type="evidence" value="ECO:0007669"/>
    <property type="project" value="TreeGrafter"/>
</dbReference>
<reference evidence="3" key="1">
    <citation type="journal article" date="2023" name="G3 (Bethesda)">
        <title>Whole genome assembly and annotation of the endangered Caribbean coral Acropora cervicornis.</title>
        <authorList>
            <person name="Selwyn J.D."/>
            <person name="Vollmer S.V."/>
        </authorList>
    </citation>
    <scope>NUCLEOTIDE SEQUENCE</scope>
    <source>
        <strain evidence="3">K2</strain>
    </source>
</reference>
<evidence type="ECO:0000256" key="1">
    <source>
        <dbReference type="ARBA" id="ARBA00023157"/>
    </source>
</evidence>
<protein>
    <submittedName>
        <fullName evidence="3">Solute carrier organic anion transporter family member 4A1</fullName>
    </submittedName>
</protein>
<dbReference type="PANTHER" id="PTHR11388:SF100">
    <property type="entry name" value="SOLUTE CARRIER ORGANIC ANION TRANSPORTER FAMILY MEMBER 4A1"/>
    <property type="match status" value="1"/>
</dbReference>
<keyword evidence="2" id="KW-0812">Transmembrane</keyword>
<sequence length="297" mass="32480">MIIIPLVGYIGGSRKKPVFCGWGLFLSAVGFFVFALPHFISPPYHPGLSIDVNGTIDVQLSLCEGNRSFPGGNTKCSADRRRGSDLYYAMFLLGMIIAGIGYSPLYSLGVPYMDQNVKRKNSPTYLGIFVGFGGILACYCNGARFDPVCGESLTYFSPCHAGCGQTQWYTNKTSTLYENCVCLASEPKEVHKGACQVDCGIKLTLFTIVMAIITVTSFINDTPAMIVSLRNVFLFLRTLKSVPVDQQPYALGLQSDIIKLLGTIPGPIVMGPLIDNTCILWDKGIPQKEFIIYDSML</sequence>
<dbReference type="Pfam" id="PF03137">
    <property type="entry name" value="OATP"/>
    <property type="match status" value="2"/>
</dbReference>
<evidence type="ECO:0000313" key="4">
    <source>
        <dbReference type="Proteomes" id="UP001249851"/>
    </source>
</evidence>
<evidence type="ECO:0000256" key="2">
    <source>
        <dbReference type="SAM" id="Phobius"/>
    </source>
</evidence>
<dbReference type="AlphaFoldDB" id="A0AAD9R7Q7"/>
<feature type="non-terminal residue" evidence="3">
    <location>
        <position position="1"/>
    </location>
</feature>
<dbReference type="GO" id="GO:0016323">
    <property type="term" value="C:basolateral plasma membrane"/>
    <property type="evidence" value="ECO:0007669"/>
    <property type="project" value="TreeGrafter"/>
</dbReference>
<feature type="transmembrane region" description="Helical" evidence="2">
    <location>
        <begin position="125"/>
        <end position="145"/>
    </location>
</feature>
<gene>
    <name evidence="3" type="ORF">P5673_000809</name>
</gene>
<keyword evidence="2" id="KW-1133">Transmembrane helix</keyword>
<dbReference type="SUPFAM" id="SSF103473">
    <property type="entry name" value="MFS general substrate transporter"/>
    <property type="match status" value="1"/>
</dbReference>
<dbReference type="Proteomes" id="UP001249851">
    <property type="component" value="Unassembled WGS sequence"/>
</dbReference>
<dbReference type="PANTHER" id="PTHR11388">
    <property type="entry name" value="ORGANIC ANION TRANSPORTER"/>
    <property type="match status" value="1"/>
</dbReference>
<dbReference type="GO" id="GO:0043252">
    <property type="term" value="P:sodium-independent organic anion transport"/>
    <property type="evidence" value="ECO:0007669"/>
    <property type="project" value="TreeGrafter"/>
</dbReference>
<reference evidence="3" key="2">
    <citation type="journal article" date="2023" name="Science">
        <title>Genomic signatures of disease resistance in endangered staghorn corals.</title>
        <authorList>
            <person name="Vollmer S.V."/>
            <person name="Selwyn J.D."/>
            <person name="Despard B.A."/>
            <person name="Roesel C.L."/>
        </authorList>
    </citation>
    <scope>NUCLEOTIDE SEQUENCE</scope>
    <source>
        <strain evidence="3">K2</strain>
    </source>
</reference>
<proteinExistence type="predicted"/>
<comment type="caution">
    <text evidence="3">The sequence shown here is derived from an EMBL/GenBank/DDBJ whole genome shotgun (WGS) entry which is preliminary data.</text>
</comment>
<keyword evidence="4" id="KW-1185">Reference proteome</keyword>
<accession>A0AAD9R7Q7</accession>
<dbReference type="InterPro" id="IPR036259">
    <property type="entry name" value="MFS_trans_sf"/>
</dbReference>
<organism evidence="3 4">
    <name type="scientific">Acropora cervicornis</name>
    <name type="common">Staghorn coral</name>
    <dbReference type="NCBI Taxonomy" id="6130"/>
    <lineage>
        <taxon>Eukaryota</taxon>
        <taxon>Metazoa</taxon>
        <taxon>Cnidaria</taxon>
        <taxon>Anthozoa</taxon>
        <taxon>Hexacorallia</taxon>
        <taxon>Scleractinia</taxon>
        <taxon>Astrocoeniina</taxon>
        <taxon>Acroporidae</taxon>
        <taxon>Acropora</taxon>
    </lineage>
</organism>
<keyword evidence="1" id="KW-1015">Disulfide bond</keyword>